<sequence length="236" mass="25823">MGLTVRGTLENAQGRPRSGAGRPRTNATPPSDDARRDIIEAAARLFRAKGIAGASVREIAAEAGLQKASLYYYFGSKEEIVHAMIEGVLTPALAMQRRLGRAALSEAARLYAYLRFDVEQLCAAPYDCTWLINHGDLNDPQMTAFWADRNKLVAWIEARLKRGVDAGEFHACDRNMVAKAMIAATEYSVTWAERQDAARIVATAEEVASLLVRGVLAPGRNLNALRREAAAFNHPV</sequence>
<evidence type="ECO:0000313" key="7">
    <source>
        <dbReference type="EMBL" id="KAB7740692.1"/>
    </source>
</evidence>
<evidence type="ECO:0000256" key="2">
    <source>
        <dbReference type="ARBA" id="ARBA00023125"/>
    </source>
</evidence>
<dbReference type="EMBL" id="WESC01000005">
    <property type="protein sequence ID" value="KAB7740692.1"/>
    <property type="molecule type" value="Genomic_DNA"/>
</dbReference>
<dbReference type="InterPro" id="IPR041490">
    <property type="entry name" value="KstR2_TetR_C"/>
</dbReference>
<dbReference type="PANTHER" id="PTHR30055:SF234">
    <property type="entry name" value="HTH-TYPE TRANSCRIPTIONAL REGULATOR BETI"/>
    <property type="match status" value="1"/>
</dbReference>
<dbReference type="Pfam" id="PF17932">
    <property type="entry name" value="TetR_C_24"/>
    <property type="match status" value="1"/>
</dbReference>
<evidence type="ECO:0000259" key="6">
    <source>
        <dbReference type="PROSITE" id="PS50977"/>
    </source>
</evidence>
<dbReference type="AlphaFoldDB" id="A0A6N6VNG7"/>
<evidence type="ECO:0000256" key="4">
    <source>
        <dbReference type="PROSITE-ProRule" id="PRU00335"/>
    </source>
</evidence>
<proteinExistence type="predicted"/>
<dbReference type="PRINTS" id="PR00455">
    <property type="entry name" value="HTHTETR"/>
</dbReference>
<dbReference type="GO" id="GO:0000976">
    <property type="term" value="F:transcription cis-regulatory region binding"/>
    <property type="evidence" value="ECO:0007669"/>
    <property type="project" value="TreeGrafter"/>
</dbReference>
<keyword evidence="1" id="KW-0805">Transcription regulation</keyword>
<dbReference type="PROSITE" id="PS50977">
    <property type="entry name" value="HTH_TETR_2"/>
    <property type="match status" value="1"/>
</dbReference>
<dbReference type="InterPro" id="IPR001647">
    <property type="entry name" value="HTH_TetR"/>
</dbReference>
<gene>
    <name evidence="7" type="ORF">F2P47_06480</name>
</gene>
<evidence type="ECO:0000313" key="8">
    <source>
        <dbReference type="Proteomes" id="UP000468901"/>
    </source>
</evidence>
<dbReference type="PROSITE" id="PS01081">
    <property type="entry name" value="HTH_TETR_1"/>
    <property type="match status" value="1"/>
</dbReference>
<dbReference type="InterPro" id="IPR023772">
    <property type="entry name" value="DNA-bd_HTH_TetR-type_CS"/>
</dbReference>
<keyword evidence="8" id="KW-1185">Reference proteome</keyword>
<organism evidence="7 8">
    <name type="scientific">Parvibaculum sedimenti</name>
    <dbReference type="NCBI Taxonomy" id="2608632"/>
    <lineage>
        <taxon>Bacteria</taxon>
        <taxon>Pseudomonadati</taxon>
        <taxon>Pseudomonadota</taxon>
        <taxon>Alphaproteobacteria</taxon>
        <taxon>Hyphomicrobiales</taxon>
        <taxon>Parvibaculaceae</taxon>
        <taxon>Parvibaculum</taxon>
    </lineage>
</organism>
<feature type="region of interest" description="Disordered" evidence="5">
    <location>
        <begin position="1"/>
        <end position="33"/>
    </location>
</feature>
<evidence type="ECO:0000256" key="1">
    <source>
        <dbReference type="ARBA" id="ARBA00023015"/>
    </source>
</evidence>
<dbReference type="Proteomes" id="UP000468901">
    <property type="component" value="Unassembled WGS sequence"/>
</dbReference>
<keyword evidence="3" id="KW-0804">Transcription</keyword>
<evidence type="ECO:0000256" key="5">
    <source>
        <dbReference type="SAM" id="MobiDB-lite"/>
    </source>
</evidence>
<dbReference type="Gene3D" id="1.10.357.10">
    <property type="entry name" value="Tetracycline Repressor, domain 2"/>
    <property type="match status" value="1"/>
</dbReference>
<feature type="domain" description="HTH tetR-type" evidence="6">
    <location>
        <begin position="32"/>
        <end position="92"/>
    </location>
</feature>
<name>A0A6N6VNG7_9HYPH</name>
<dbReference type="SUPFAM" id="SSF48498">
    <property type="entry name" value="Tetracyclin repressor-like, C-terminal domain"/>
    <property type="match status" value="1"/>
</dbReference>
<keyword evidence="2 4" id="KW-0238">DNA-binding</keyword>
<dbReference type="SUPFAM" id="SSF46689">
    <property type="entry name" value="Homeodomain-like"/>
    <property type="match status" value="1"/>
</dbReference>
<reference evidence="7 8" key="1">
    <citation type="submission" date="2019-09" db="EMBL/GenBank/DDBJ databases">
        <title>Parvibaculum sedimenti sp. nov., isolated from sediment.</title>
        <authorList>
            <person name="Wang Y."/>
        </authorList>
    </citation>
    <scope>NUCLEOTIDE SEQUENCE [LARGE SCALE GENOMIC DNA]</scope>
    <source>
        <strain evidence="7 8">HXT-9</strain>
    </source>
</reference>
<dbReference type="PANTHER" id="PTHR30055">
    <property type="entry name" value="HTH-TYPE TRANSCRIPTIONAL REGULATOR RUTR"/>
    <property type="match status" value="1"/>
</dbReference>
<comment type="caution">
    <text evidence="7">The sequence shown here is derived from an EMBL/GenBank/DDBJ whole genome shotgun (WGS) entry which is preliminary data.</text>
</comment>
<dbReference type="InterPro" id="IPR009057">
    <property type="entry name" value="Homeodomain-like_sf"/>
</dbReference>
<evidence type="ECO:0000256" key="3">
    <source>
        <dbReference type="ARBA" id="ARBA00023163"/>
    </source>
</evidence>
<dbReference type="Pfam" id="PF00440">
    <property type="entry name" value="TetR_N"/>
    <property type="match status" value="1"/>
</dbReference>
<dbReference type="GO" id="GO:0003700">
    <property type="term" value="F:DNA-binding transcription factor activity"/>
    <property type="evidence" value="ECO:0007669"/>
    <property type="project" value="TreeGrafter"/>
</dbReference>
<dbReference type="InterPro" id="IPR050109">
    <property type="entry name" value="HTH-type_TetR-like_transc_reg"/>
</dbReference>
<dbReference type="Gene3D" id="1.10.10.60">
    <property type="entry name" value="Homeodomain-like"/>
    <property type="match status" value="1"/>
</dbReference>
<accession>A0A6N6VNG7</accession>
<dbReference type="InterPro" id="IPR036271">
    <property type="entry name" value="Tet_transcr_reg_TetR-rel_C_sf"/>
</dbReference>
<protein>
    <submittedName>
        <fullName evidence="7">TetR family transcriptional regulator</fullName>
    </submittedName>
</protein>
<feature type="DNA-binding region" description="H-T-H motif" evidence="4">
    <location>
        <begin position="55"/>
        <end position="74"/>
    </location>
</feature>